<dbReference type="InterPro" id="IPR004589">
    <property type="entry name" value="DNA_helicase_ATP-dep_RecQ"/>
</dbReference>
<proteinExistence type="inferred from homology"/>
<feature type="region of interest" description="Disordered" evidence="13">
    <location>
        <begin position="155"/>
        <end position="301"/>
    </location>
</feature>
<feature type="compositionally biased region" description="Pro residues" evidence="13">
    <location>
        <begin position="1249"/>
        <end position="1270"/>
    </location>
</feature>
<evidence type="ECO:0000313" key="16">
    <source>
        <dbReference type="EMBL" id="CAH2034098.1"/>
    </source>
</evidence>
<dbReference type="GO" id="GO:0043138">
    <property type="term" value="F:3'-5' DNA helicase activity"/>
    <property type="evidence" value="ECO:0007669"/>
    <property type="project" value="UniProtKB-EC"/>
</dbReference>
<gene>
    <name evidence="16" type="ORF">TAV2_LOCUS3179</name>
</gene>
<accession>A0AAU9RA09</accession>
<dbReference type="InterPro" id="IPR014001">
    <property type="entry name" value="Helicase_ATP-bd"/>
</dbReference>
<evidence type="ECO:0000256" key="2">
    <source>
        <dbReference type="ARBA" id="ARBA00005446"/>
    </source>
</evidence>
<comment type="catalytic activity">
    <reaction evidence="12">
        <text>ATP + H2O = ADP + phosphate + H(+)</text>
        <dbReference type="Rhea" id="RHEA:13065"/>
        <dbReference type="ChEBI" id="CHEBI:15377"/>
        <dbReference type="ChEBI" id="CHEBI:15378"/>
        <dbReference type="ChEBI" id="CHEBI:30616"/>
        <dbReference type="ChEBI" id="CHEBI:43474"/>
        <dbReference type="ChEBI" id="CHEBI:456216"/>
    </reaction>
</comment>
<evidence type="ECO:0000256" key="7">
    <source>
        <dbReference type="ARBA" id="ARBA00023125"/>
    </source>
</evidence>
<keyword evidence="4" id="KW-0378">Hydrolase</keyword>
<dbReference type="EMBL" id="OU466857">
    <property type="protein sequence ID" value="CAH2034098.1"/>
    <property type="molecule type" value="Genomic_DNA"/>
</dbReference>
<feature type="compositionally biased region" description="Acidic residues" evidence="13">
    <location>
        <begin position="1450"/>
        <end position="1462"/>
    </location>
</feature>
<dbReference type="EC" id="5.6.2.4" evidence="11"/>
<feature type="region of interest" description="Disordered" evidence="13">
    <location>
        <begin position="1116"/>
        <end position="1171"/>
    </location>
</feature>
<evidence type="ECO:0000259" key="14">
    <source>
        <dbReference type="SMART" id="SM00487"/>
    </source>
</evidence>
<keyword evidence="5" id="KW-0347">Helicase</keyword>
<feature type="compositionally biased region" description="Low complexity" evidence="13">
    <location>
        <begin position="225"/>
        <end position="239"/>
    </location>
</feature>
<evidence type="ECO:0000313" key="17">
    <source>
        <dbReference type="Proteomes" id="UP000836841"/>
    </source>
</evidence>
<dbReference type="PANTHER" id="PTHR13710:SF108">
    <property type="entry name" value="ATP-DEPENDENT DNA HELICASE Q4"/>
    <property type="match status" value="1"/>
</dbReference>
<reference evidence="16 17" key="1">
    <citation type="submission" date="2022-03" db="EMBL/GenBank/DDBJ databases">
        <authorList>
            <person name="Nunn A."/>
            <person name="Chopra R."/>
            <person name="Nunn A."/>
            <person name="Contreras Garrido A."/>
        </authorList>
    </citation>
    <scope>NUCLEOTIDE SEQUENCE [LARGE SCALE GENOMIC DNA]</scope>
</reference>
<feature type="region of interest" description="Disordered" evidence="13">
    <location>
        <begin position="1218"/>
        <end position="1318"/>
    </location>
</feature>
<dbReference type="InterPro" id="IPR011545">
    <property type="entry name" value="DEAD/DEAH_box_helicase_dom"/>
</dbReference>
<dbReference type="GO" id="GO:0005694">
    <property type="term" value="C:chromosome"/>
    <property type="evidence" value="ECO:0007669"/>
    <property type="project" value="TreeGrafter"/>
</dbReference>
<feature type="compositionally biased region" description="Polar residues" evidence="13">
    <location>
        <begin position="184"/>
        <end position="194"/>
    </location>
</feature>
<dbReference type="GO" id="GO:0005737">
    <property type="term" value="C:cytoplasm"/>
    <property type="evidence" value="ECO:0007669"/>
    <property type="project" value="TreeGrafter"/>
</dbReference>
<dbReference type="GO" id="GO:0003677">
    <property type="term" value="F:DNA binding"/>
    <property type="evidence" value="ECO:0007669"/>
    <property type="project" value="UniProtKB-KW"/>
</dbReference>
<feature type="compositionally biased region" description="Basic and acidic residues" evidence="13">
    <location>
        <begin position="1149"/>
        <end position="1163"/>
    </location>
</feature>
<dbReference type="GO" id="GO:0005524">
    <property type="term" value="F:ATP binding"/>
    <property type="evidence" value="ECO:0007669"/>
    <property type="project" value="UniProtKB-KW"/>
</dbReference>
<dbReference type="SUPFAM" id="SSF52540">
    <property type="entry name" value="P-loop containing nucleoside triphosphate hydrolases"/>
    <property type="match status" value="1"/>
</dbReference>
<evidence type="ECO:0000256" key="4">
    <source>
        <dbReference type="ARBA" id="ARBA00022801"/>
    </source>
</evidence>
<feature type="region of interest" description="Disordered" evidence="13">
    <location>
        <begin position="1422"/>
        <end position="1464"/>
    </location>
</feature>
<dbReference type="GO" id="GO:0016787">
    <property type="term" value="F:hydrolase activity"/>
    <property type="evidence" value="ECO:0007669"/>
    <property type="project" value="UniProtKB-KW"/>
</dbReference>
<evidence type="ECO:0000256" key="10">
    <source>
        <dbReference type="ARBA" id="ARBA00034617"/>
    </source>
</evidence>
<dbReference type="InterPro" id="IPR027417">
    <property type="entry name" value="P-loop_NTPase"/>
</dbReference>
<feature type="compositionally biased region" description="Polar residues" evidence="13">
    <location>
        <begin position="204"/>
        <end position="223"/>
    </location>
</feature>
<keyword evidence="9" id="KW-0539">Nucleus</keyword>
<dbReference type="FunFam" id="3.40.50.300:FF:000772">
    <property type="entry name" value="ATP-dependent DNA helicase Q4"/>
    <property type="match status" value="1"/>
</dbReference>
<protein>
    <recommendedName>
        <fullName evidence="11">DNA 3'-5' helicase</fullName>
        <ecNumber evidence="11">5.6.2.4</ecNumber>
    </recommendedName>
</protein>
<keyword evidence="7" id="KW-0238">DNA-binding</keyword>
<dbReference type="Proteomes" id="UP000836841">
    <property type="component" value="Chromosome 1"/>
</dbReference>
<comment type="subcellular location">
    <subcellularLocation>
        <location evidence="1">Nucleus</location>
    </subcellularLocation>
</comment>
<keyword evidence="8" id="KW-0413">Isomerase</keyword>
<evidence type="ECO:0000256" key="5">
    <source>
        <dbReference type="ARBA" id="ARBA00022806"/>
    </source>
</evidence>
<evidence type="ECO:0000256" key="3">
    <source>
        <dbReference type="ARBA" id="ARBA00022741"/>
    </source>
</evidence>
<comment type="similarity">
    <text evidence="2">Belongs to the helicase family. RecQ subfamily.</text>
</comment>
<dbReference type="CDD" id="cd18794">
    <property type="entry name" value="SF2_C_RecQ"/>
    <property type="match status" value="1"/>
</dbReference>
<dbReference type="PROSITE" id="PS00690">
    <property type="entry name" value="DEAH_ATP_HELICASE"/>
    <property type="match status" value="1"/>
</dbReference>
<dbReference type="InterPro" id="IPR002464">
    <property type="entry name" value="DNA/RNA_helicase_DEAH_CS"/>
</dbReference>
<feature type="region of interest" description="Disordered" evidence="13">
    <location>
        <begin position="790"/>
        <end position="827"/>
    </location>
</feature>
<feature type="compositionally biased region" description="Low complexity" evidence="13">
    <location>
        <begin position="408"/>
        <end position="419"/>
    </location>
</feature>
<evidence type="ECO:0000256" key="9">
    <source>
        <dbReference type="ARBA" id="ARBA00023242"/>
    </source>
</evidence>
<feature type="compositionally biased region" description="Basic and acidic residues" evidence="13">
    <location>
        <begin position="1218"/>
        <end position="1233"/>
    </location>
</feature>
<organism evidence="16 17">
    <name type="scientific">Thlaspi arvense</name>
    <name type="common">Field penny-cress</name>
    <dbReference type="NCBI Taxonomy" id="13288"/>
    <lineage>
        <taxon>Eukaryota</taxon>
        <taxon>Viridiplantae</taxon>
        <taxon>Streptophyta</taxon>
        <taxon>Embryophyta</taxon>
        <taxon>Tracheophyta</taxon>
        <taxon>Spermatophyta</taxon>
        <taxon>Magnoliopsida</taxon>
        <taxon>eudicotyledons</taxon>
        <taxon>Gunneridae</taxon>
        <taxon>Pentapetalae</taxon>
        <taxon>rosids</taxon>
        <taxon>malvids</taxon>
        <taxon>Brassicales</taxon>
        <taxon>Brassicaceae</taxon>
        <taxon>Thlaspideae</taxon>
        <taxon>Thlaspi</taxon>
    </lineage>
</organism>
<keyword evidence="6" id="KW-0067">ATP-binding</keyword>
<evidence type="ECO:0000256" key="8">
    <source>
        <dbReference type="ARBA" id="ARBA00023235"/>
    </source>
</evidence>
<feature type="region of interest" description="Disordered" evidence="13">
    <location>
        <begin position="313"/>
        <end position="431"/>
    </location>
</feature>
<sequence>MVSAFEDLGLIRKAEIFPFLKRASGGFSFEPVEPEGYICLDSYVITKDAAPIGQKTVEMPPSPALRCSPGRELPGKKHRRGHSIEYGILFRDNDEDLALFNEMQDKERDGFLLQSSDDLEDAFSTKLKHFSEFTIPVQGESSRLLSAEGDKNDYDWLLTPPDTPLFPSLDDEPPAATVVRRGRPQSQISLSRSSTMEKRRRSSKGSASPNRLSTSPRADNMQQIRGRPSSARHPSPASGQRSVTPVRRISPTPGKPSGPVSRSSTPTSRRMSTGSTTMASPAVRGTSPVSSSRGNSASPKIKVWQSNIPGFSLDAPPNLRTSLGDRPASYVRGSSPASRNGRDAGSTRSRQSVSPSASRSVSSSHSHERDRFSSHSKGSVASSGDDDHHSIQSIPVGVSERAVSKRASLSPNSRTSRSSKLQSPGSAPRRPFESALRQLDHPKSHHSMFRPLASSLPSTGIYSGKGSSSYHHIMLRHSSATVGSNSSSSQVTGFMADTKGSDPSPVFQSEVENLAYPDKHGEVTAFGMVDLLNEGSRHESSFSDHPGDMDQGYAVECESSVNEEINHHVSDGENSPTHASLHVGNDFIEGVALETTELCVRCGSHYRATEAARSEINICPDCREEHNFVETDSPGTPKALDNSPKQSQEIFDEKESFVDQIPAINVLESLPVASEADIVETRENIEQEQNHLHESSISRDLEEQAGETFIHQDDIQSSTGCGLLSTDTKDTQTQLSDTHNDVKISSSEIRGVPLLIKRSVSMKSPFMQANNSSGFTRSYEGFSYLRDKSTSLRSSTETTSASSSWDYGSSIRKGSHVRHQSGSTLDMETHRYDTNSKSLSSMSSSSGVSSHICQALNVMPADSFEVCAAQMTCTHDESHQEFHPELQDSECKESNVMNADLGESDGPIGLSSDVVGALAEHNPVIIDNGFCENGDDVANTVMSKVEISESPAHVRSTSELGASPVTDDCSLYDHSRLQEEDGNETLNHGLSTTTASEIEPESCEHETPALGVHDEIPESECNLNAVDDCSESSMAHASMDHHNSLATVNEILDESTVIVECPDRKEPKSLTLEEATDTILFCSSIVHDLVYQAATIAMDKAKDVPAEEEMLRPTVTVLGKSNANRSSYGRGGGTKAKKQSSKSARASRKQTETEEKAEVHIENDENAGEAAMIRNVGVPPSKGENLKPPPKLENKCNCSIIDSGFSIWKLTKVFQTGNEERWRENEEERKISMDSDSDSDGSHVSATPPRDPFPPPPPRLVPQPPPPRQVPPVSRKVASSSSRSKPKSPVQPQPPDHSQEASGPSPSSPPPSLFTNLPFRICEPSNLSQPAGFSSSASSFYRLRRASLTSEEKSKPECQSDAVNCVPELPQVVIAPPKPVRRKPPNLITDSVTSPPVKAPVVFRSGGEGNFVKLNLNGKRGKKFPSKYKGPSKRSKFAYRGKRYKKSEGDGEEGESLLEEESDLQKQREEEANGFISSVEDAVLSVKTEASDENLTKLLNLVYGYDSFRDGQLQAIKMVLAGSSTMLVLPTGAGKSLCYQIPAMILPGITLVVSPLVSLMIDQLKHLPSIIKGGLLSSSQRPEEATETLRKLKEGLIKVLFVSPERLLNVEFLSMFRMSLSVSLVVVDEAHCVSEWSHNFRPSYMRLKASMLYAALKADCILAMTATATTMTLQAVMSALEIPSSNLIQKSQLRDNFELLKDLLSLMESHPYKKIRSIIVYCKFQYETDKISKYLRDNNINAKGYHSGLPAKDRVRIQESFCSNKIKVVVATVAFGMGLDKGDVGAVIHFSVPGSLEEYVQEIGRAGRDGRLSYCHLFYDEYTYLKLRSLAHSDGVDEYAVGKFLTHVFSSETKQHEKICSLVIESASQKFDMKEEVMQTIVTHLELGEVQYLRMLPQLNVCCTLNFHKSSPNTLAARNIIVAAILKKSHVKQGLHVFDIPAVASSIGVATTDVLTEIQTLKMKGEVTYEMKDPAFCYTILESPKEICSLSSHLTKWLAEVETCKVRKLDIMSSAAVAAINVSNTSEVSSGAKQTQSLQSRILDYFNGDDKCDMPSKTTQNCSFLRADIKVFLQSNRQAKFTPRAIARIMHGVGSPAFPNSIWSKTHFWGRYMSVDFRVIMEAAQTELLSFVDRNAALAT</sequence>
<feature type="compositionally biased region" description="Low complexity" evidence="13">
    <location>
        <begin position="257"/>
        <end position="278"/>
    </location>
</feature>
<dbReference type="FunFam" id="3.40.50.300:FF:001334">
    <property type="entry name" value="ATP-dependent DNA helicase Q-like 5"/>
    <property type="match status" value="1"/>
</dbReference>
<dbReference type="SMART" id="SM00490">
    <property type="entry name" value="HELICc"/>
    <property type="match status" value="1"/>
</dbReference>
<evidence type="ECO:0000256" key="11">
    <source>
        <dbReference type="ARBA" id="ARBA00034808"/>
    </source>
</evidence>
<dbReference type="GO" id="GO:0000724">
    <property type="term" value="P:double-strand break repair via homologous recombination"/>
    <property type="evidence" value="ECO:0007669"/>
    <property type="project" value="TreeGrafter"/>
</dbReference>
<evidence type="ECO:0000256" key="12">
    <source>
        <dbReference type="ARBA" id="ARBA00049360"/>
    </source>
</evidence>
<evidence type="ECO:0000256" key="6">
    <source>
        <dbReference type="ARBA" id="ARBA00022840"/>
    </source>
</evidence>
<evidence type="ECO:0000256" key="1">
    <source>
        <dbReference type="ARBA" id="ARBA00004123"/>
    </source>
</evidence>
<feature type="domain" description="Helicase C-terminal" evidence="15">
    <location>
        <begin position="1729"/>
        <end position="1810"/>
    </location>
</feature>
<feature type="domain" description="Helicase ATP-binding" evidence="14">
    <location>
        <begin position="1504"/>
        <end position="1700"/>
    </location>
</feature>
<dbReference type="CDD" id="cd18018">
    <property type="entry name" value="DEXHc_RecQ4-like"/>
    <property type="match status" value="1"/>
</dbReference>
<feature type="compositionally biased region" description="Low complexity" evidence="13">
    <location>
        <begin position="346"/>
        <end position="364"/>
    </location>
</feature>
<dbReference type="InterPro" id="IPR001650">
    <property type="entry name" value="Helicase_C-like"/>
</dbReference>
<dbReference type="GO" id="GO:0005634">
    <property type="term" value="C:nucleus"/>
    <property type="evidence" value="ECO:0007669"/>
    <property type="project" value="UniProtKB-SubCell"/>
</dbReference>
<feature type="compositionally biased region" description="Low complexity" evidence="13">
    <location>
        <begin position="791"/>
        <end position="804"/>
    </location>
</feature>
<feature type="compositionally biased region" description="Low complexity" evidence="13">
    <location>
        <begin position="1271"/>
        <end position="1288"/>
    </location>
</feature>
<dbReference type="SMART" id="SM00487">
    <property type="entry name" value="DEXDc"/>
    <property type="match status" value="1"/>
</dbReference>
<feature type="compositionally biased region" description="Polar residues" evidence="13">
    <location>
        <begin position="287"/>
        <end position="301"/>
    </location>
</feature>
<evidence type="ECO:0000259" key="15">
    <source>
        <dbReference type="SMART" id="SM00490"/>
    </source>
</evidence>
<feature type="compositionally biased region" description="Basic residues" evidence="13">
    <location>
        <begin position="1422"/>
        <end position="1445"/>
    </location>
</feature>
<comment type="catalytic activity">
    <reaction evidence="10">
        <text>Couples ATP hydrolysis with the unwinding of duplex DNA by translocating in the 3'-5' direction.</text>
        <dbReference type="EC" id="5.6.2.4"/>
    </reaction>
</comment>
<evidence type="ECO:0000256" key="13">
    <source>
        <dbReference type="SAM" id="MobiDB-lite"/>
    </source>
</evidence>
<dbReference type="Pfam" id="PF00270">
    <property type="entry name" value="DEAD"/>
    <property type="match status" value="1"/>
</dbReference>
<feature type="compositionally biased region" description="Basic residues" evidence="13">
    <location>
        <begin position="1135"/>
        <end position="1148"/>
    </location>
</feature>
<keyword evidence="17" id="KW-1185">Reference proteome</keyword>
<keyword evidence="3" id="KW-0547">Nucleotide-binding</keyword>
<dbReference type="GO" id="GO:0009378">
    <property type="term" value="F:four-way junction helicase activity"/>
    <property type="evidence" value="ECO:0007669"/>
    <property type="project" value="TreeGrafter"/>
</dbReference>
<dbReference type="Pfam" id="PF00271">
    <property type="entry name" value="Helicase_C"/>
    <property type="match status" value="1"/>
</dbReference>
<dbReference type="Gene3D" id="3.40.50.300">
    <property type="entry name" value="P-loop containing nucleotide triphosphate hydrolases"/>
    <property type="match status" value="2"/>
</dbReference>
<dbReference type="PANTHER" id="PTHR13710">
    <property type="entry name" value="DNA HELICASE RECQ FAMILY MEMBER"/>
    <property type="match status" value="1"/>
</dbReference>
<name>A0AAU9RA09_THLAR</name>
<dbReference type="NCBIfam" id="TIGR00614">
    <property type="entry name" value="recQ_fam"/>
    <property type="match status" value="1"/>
</dbReference>